<dbReference type="Proteomes" id="UP001368270">
    <property type="component" value="Unassembled WGS sequence"/>
</dbReference>
<dbReference type="SUPFAM" id="SSF51197">
    <property type="entry name" value="Clavaminate synthase-like"/>
    <property type="match status" value="1"/>
</dbReference>
<dbReference type="Gene3D" id="2.60.120.620">
    <property type="entry name" value="q2cbj1_9rhob like domain"/>
    <property type="match status" value="1"/>
</dbReference>
<name>A0ABU8QBG7_9RHOB</name>
<keyword evidence="2" id="KW-1185">Reference proteome</keyword>
<evidence type="ECO:0000313" key="1">
    <source>
        <dbReference type="EMBL" id="MEJ5216761.1"/>
    </source>
</evidence>
<sequence>MGSDLSPQDQFAQRGWLRFPYDPQLAVWATAARRAGQAAAQDPKHVHWWQCGDTWFVGVDVLENDTAGAINGVALGETLLQHLSTLFGDLPDFHPAQVSIITPGYPKPREGETEAAFGYRLKRDAAHVDGLRLNRDTGARVCDEYHQFILGLPLNEASATASPMVLWDGSHHIMQRALAAALAEHPRADWAKADISEPYKAARREVFETCARIELAARPGEAYVIHRHLLHGVAPWGQGATADPEGRMIAYFRPEMVGGLGDWITF</sequence>
<accession>A0ABU8QBG7</accession>
<reference evidence="1 2" key="1">
    <citation type="submission" date="2024-03" db="EMBL/GenBank/DDBJ databases">
        <title>Cognatishimia coralii sp. nov., a marine bacterium isolated from coral surrounding seawater.</title>
        <authorList>
            <person name="Liu X."/>
            <person name="Liu S."/>
            <person name="Sun H."/>
            <person name="Zhang Y."/>
        </authorList>
    </citation>
    <scope>NUCLEOTIDE SEQUENCE [LARGE SCALE GENOMIC DNA]</scope>
    <source>
        <strain evidence="1 2">D5M38</strain>
    </source>
</reference>
<dbReference type="EMBL" id="JBBGAZ010000001">
    <property type="protein sequence ID" value="MEJ5216761.1"/>
    <property type="molecule type" value="Genomic_DNA"/>
</dbReference>
<evidence type="ECO:0008006" key="3">
    <source>
        <dbReference type="Google" id="ProtNLM"/>
    </source>
</evidence>
<protein>
    <recommendedName>
        <fullName evidence="3">Phytanoyl-CoA dioxygenase (PhyH)</fullName>
    </recommendedName>
</protein>
<dbReference type="RefSeq" id="WP_339401848.1">
    <property type="nucleotide sequence ID" value="NZ_JBBGAZ010000001.1"/>
</dbReference>
<proteinExistence type="predicted"/>
<evidence type="ECO:0000313" key="2">
    <source>
        <dbReference type="Proteomes" id="UP001368270"/>
    </source>
</evidence>
<gene>
    <name evidence="1" type="ORF">WG622_00780</name>
</gene>
<comment type="caution">
    <text evidence="1">The sequence shown here is derived from an EMBL/GenBank/DDBJ whole genome shotgun (WGS) entry which is preliminary data.</text>
</comment>
<organism evidence="1 2">
    <name type="scientific">Cognatishimia coralii</name>
    <dbReference type="NCBI Taxonomy" id="3083254"/>
    <lineage>
        <taxon>Bacteria</taxon>
        <taxon>Pseudomonadati</taxon>
        <taxon>Pseudomonadota</taxon>
        <taxon>Alphaproteobacteria</taxon>
        <taxon>Rhodobacterales</taxon>
        <taxon>Paracoccaceae</taxon>
        <taxon>Cognatishimia</taxon>
    </lineage>
</organism>